<dbReference type="RefSeq" id="XP_017780618.1">
    <property type="nucleotide sequence ID" value="XM_017925129.1"/>
</dbReference>
<dbReference type="GeneID" id="108565590"/>
<feature type="chain" id="PRO_5045022749" evidence="4">
    <location>
        <begin position="18"/>
        <end position="289"/>
    </location>
</feature>
<evidence type="ECO:0000313" key="8">
    <source>
        <dbReference type="RefSeq" id="XP_017780620.1"/>
    </source>
</evidence>
<keyword evidence="6" id="KW-1185">Reference proteome</keyword>
<dbReference type="Pfam" id="PF16077">
    <property type="entry name" value="Spaetzle"/>
    <property type="match status" value="1"/>
</dbReference>
<proteinExistence type="predicted"/>
<dbReference type="PANTHER" id="PTHR23199:SF12">
    <property type="entry name" value="NEUROTROPHIN 1-RELATED"/>
    <property type="match status" value="1"/>
</dbReference>
<name>A0ABM1N1B8_NICVS</name>
<evidence type="ECO:0000256" key="4">
    <source>
        <dbReference type="SAM" id="SignalP"/>
    </source>
</evidence>
<feature type="domain" description="Spaetzle" evidence="5">
    <location>
        <begin position="181"/>
        <end position="275"/>
    </location>
</feature>
<dbReference type="InterPro" id="IPR029034">
    <property type="entry name" value="Cystine-knot_cytokine"/>
</dbReference>
<dbReference type="PANTHER" id="PTHR23199">
    <property type="entry name" value="NEUROTROPHIN 1-RELATED"/>
    <property type="match status" value="1"/>
</dbReference>
<evidence type="ECO:0000313" key="6">
    <source>
        <dbReference type="Proteomes" id="UP000695000"/>
    </source>
</evidence>
<organism evidence="6 7">
    <name type="scientific">Nicrophorus vespilloides</name>
    <name type="common">Boreal carrion beetle</name>
    <dbReference type="NCBI Taxonomy" id="110193"/>
    <lineage>
        <taxon>Eukaryota</taxon>
        <taxon>Metazoa</taxon>
        <taxon>Ecdysozoa</taxon>
        <taxon>Arthropoda</taxon>
        <taxon>Hexapoda</taxon>
        <taxon>Insecta</taxon>
        <taxon>Pterygota</taxon>
        <taxon>Neoptera</taxon>
        <taxon>Endopterygota</taxon>
        <taxon>Coleoptera</taxon>
        <taxon>Polyphaga</taxon>
        <taxon>Staphyliniformia</taxon>
        <taxon>Silphidae</taxon>
        <taxon>Nicrophorinae</taxon>
        <taxon>Nicrophorus</taxon>
    </lineage>
</organism>
<evidence type="ECO:0000259" key="5">
    <source>
        <dbReference type="Pfam" id="PF16077"/>
    </source>
</evidence>
<keyword evidence="1 4" id="KW-0732">Signal</keyword>
<dbReference type="RefSeq" id="XP_017780620.1">
    <property type="nucleotide sequence ID" value="XM_017925131.1"/>
</dbReference>
<sequence>MRIFIFSIYYLLTTINCSPTNRNIGGSSSRMRVLHRPPMKLRKGITGPRIDFSHPVVQPSVPLTRRKVLPPYAEDRIYFPDEQHISEEEKPKKIVVVRSGFDKVDSRNKSIDSKIKVDEEKVLDAVPRCSHEGNFCESVPTYPYAAVNKMLKNLVRKDFFGLEEDEVEPWNRMDGEGEEKFMCQSYTKVIRPQSGKTLDGKWKYIINLENQEYVQAIKIEICKNPKKPCEMSHNFPRDVITTCKQKYMNRRLLSISNNGSAEPDIYALPSGCSCSYKRNPQFLTYFKRN</sequence>
<feature type="signal peptide" evidence="4">
    <location>
        <begin position="1"/>
        <end position="17"/>
    </location>
</feature>
<dbReference type="SUPFAM" id="SSF57501">
    <property type="entry name" value="Cystine-knot cytokines"/>
    <property type="match status" value="1"/>
</dbReference>
<evidence type="ECO:0000313" key="7">
    <source>
        <dbReference type="RefSeq" id="XP_017780618.1"/>
    </source>
</evidence>
<gene>
    <name evidence="7 8" type="primary">LOC108565590</name>
</gene>
<protein>
    <submittedName>
        <fullName evidence="7 8">Uncharacterized protein LOC108565590</fullName>
    </submittedName>
</protein>
<accession>A0ABM1N1B8</accession>
<evidence type="ECO:0000256" key="2">
    <source>
        <dbReference type="ARBA" id="ARBA00023157"/>
    </source>
</evidence>
<keyword evidence="2" id="KW-1015">Disulfide bond</keyword>
<evidence type="ECO:0000256" key="3">
    <source>
        <dbReference type="ARBA" id="ARBA00023180"/>
    </source>
</evidence>
<reference evidence="7 8" key="1">
    <citation type="submission" date="2025-05" db="UniProtKB">
        <authorList>
            <consortium name="RefSeq"/>
        </authorList>
    </citation>
    <scope>IDENTIFICATION</scope>
    <source>
        <tissue evidence="7 8">Whole Larva</tissue>
    </source>
</reference>
<dbReference type="Gene3D" id="2.10.90.10">
    <property type="entry name" value="Cystine-knot cytokines"/>
    <property type="match status" value="1"/>
</dbReference>
<evidence type="ECO:0000256" key="1">
    <source>
        <dbReference type="ARBA" id="ARBA00022729"/>
    </source>
</evidence>
<dbReference type="InterPro" id="IPR052444">
    <property type="entry name" value="Spz/Toll_ligand-like"/>
</dbReference>
<dbReference type="InterPro" id="IPR032104">
    <property type="entry name" value="Spaetzle"/>
</dbReference>
<dbReference type="Proteomes" id="UP000695000">
    <property type="component" value="Unplaced"/>
</dbReference>
<keyword evidence="3" id="KW-0325">Glycoprotein</keyword>